<protein>
    <submittedName>
        <fullName evidence="1">Uncharacterized protein</fullName>
    </submittedName>
</protein>
<accession>A0ABQ6Q725</accession>
<name>A0ABQ6Q725_9BACT</name>
<dbReference type="EMBL" id="BTPE01000018">
    <property type="protein sequence ID" value="GMQ35395.1"/>
    <property type="molecule type" value="Genomic_DNA"/>
</dbReference>
<comment type="caution">
    <text evidence="1">The sequence shown here is derived from an EMBL/GenBank/DDBJ whole genome shotgun (WGS) entry which is preliminary data.</text>
</comment>
<dbReference type="Proteomes" id="UP001307705">
    <property type="component" value="Unassembled WGS sequence"/>
</dbReference>
<gene>
    <name evidence="1" type="ORF">Ataiwa_36680</name>
</gene>
<organism evidence="1 2">
    <name type="scientific">Algoriphagus taiwanensis</name>
    <dbReference type="NCBI Taxonomy" id="1445656"/>
    <lineage>
        <taxon>Bacteria</taxon>
        <taxon>Pseudomonadati</taxon>
        <taxon>Bacteroidota</taxon>
        <taxon>Cytophagia</taxon>
        <taxon>Cytophagales</taxon>
        <taxon>Cyclobacteriaceae</taxon>
        <taxon>Algoriphagus</taxon>
    </lineage>
</organism>
<proteinExistence type="predicted"/>
<evidence type="ECO:0000313" key="2">
    <source>
        <dbReference type="Proteomes" id="UP001307705"/>
    </source>
</evidence>
<keyword evidence="2" id="KW-1185">Reference proteome</keyword>
<reference evidence="1 2" key="1">
    <citation type="submission" date="2023-08" db="EMBL/GenBank/DDBJ databases">
        <title>Draft genome sequence of Algoriphagus taiwanensis.</title>
        <authorList>
            <person name="Takatani N."/>
            <person name="Hosokawa M."/>
            <person name="Sawabe T."/>
        </authorList>
    </citation>
    <scope>NUCLEOTIDE SEQUENCE [LARGE SCALE GENOMIC DNA]</scope>
    <source>
        <strain evidence="1 2">JCM 19755</strain>
    </source>
</reference>
<evidence type="ECO:0000313" key="1">
    <source>
        <dbReference type="EMBL" id="GMQ35395.1"/>
    </source>
</evidence>
<sequence>MDILLNSFNFNELSNLSLNRPKGSSLQNTKPIKLNNKMKKYILTLGIGAMLLQVSCDSLQQDEVLLEDDQALFESEELAMEGENLRRKGNVETTWKVEKGEKFYRMTENTYLMLPSYLPLEKAERVFESSRTQEAFVEEMIKESLKVFDSNIFKYGRFLSPLARRNHQALAGDEHEFEYDILAGKFQDDDDALASMAGYIKLDDIPGEDKSFPLFKFFGNNSTNAGGDCDGKGPWCDSLPPVKQPQLEQMIEIFPLLKRGGGKPIPTEAALNDLKSGTDLDPVAIALLLPAVQKIADLPSPSADKNHEKWIPILSTGRRYGVDLSQSLGTFLAFGAGGSIFGLINENYDASGDMDWAAVQLNRRRFEFEMLLLWSKWAESKKTGTSGR</sequence>